<protein>
    <submittedName>
        <fullName evidence="2">Uncharacterized protein</fullName>
    </submittedName>
</protein>
<evidence type="ECO:0000313" key="2">
    <source>
        <dbReference type="EMBL" id="QDS93392.1"/>
    </source>
</evidence>
<accession>A0A517MES2</accession>
<dbReference type="KEGG" id="rml:FF011L_21620"/>
<dbReference type="EMBL" id="CP036262">
    <property type="protein sequence ID" value="QDS93392.1"/>
    <property type="molecule type" value="Genomic_DNA"/>
</dbReference>
<feature type="compositionally biased region" description="Polar residues" evidence="1">
    <location>
        <begin position="110"/>
        <end position="126"/>
    </location>
</feature>
<gene>
    <name evidence="2" type="ORF">FF011L_21620</name>
</gene>
<sequence>MPGTAWFIFTAPSFTVDRGLAPLIVSKTNQEAINLQTYRPDAPQELCDLVANLLKRDPLQHPSEAREVASRLEAMLPNIDATARVKRLRSLAKRTAQSSNASATNSANSVPWSPTLATNVSQTSSDGGRRNKWLAGFLAGGAAALLAGLLLYVKTDRGTLVIESDLEDVQVSFSQEGKPAENFEVHSGENRTVLKTGSYQVQVDASGESVQFSPQQVVIQRGEETILKVRRIDGVAPNRDSLAGKDRSTPSKDQTETFRGQPLSYWIETLKTERDVDSLGEAMDAVTVLANTKDVELAKAMLIAARDYGGWSSSSPDNAKKISGRSMYFMHYFNLYFQRMMPEPGLIAIADELKQDNPRSRAACLWACISMDEEKWQAWANASASSQTAIQLQEQVQRLLTQSNDNESVLGLQYEGYNRNALLSIGYRLALSWNPAIPQIPALKTELQRRISEVAPPKEFAERMTEFFKVATSNKPDGIGGNSGDRMERVGMGGGVYTLNNRGPVLTIEDVLLARRYNLEIPLPLQVQTLATANVLQWDAAQAELTSLFTESPEDVSNEIWLALGLSSSSDYSNGGMGGIPHASLLLQESIPTATSESETNLQSSLLVEAARQTTHPDLVGAALAAAASTWWTRTYTKGEAEMEKVVGELAEAWKIAKKLSTKPGKSDDSEPSDSFSFTWENNNPFESLPPKPIVTGGMF</sequence>
<dbReference type="Proteomes" id="UP000320672">
    <property type="component" value="Chromosome"/>
</dbReference>
<evidence type="ECO:0000313" key="3">
    <source>
        <dbReference type="Proteomes" id="UP000320672"/>
    </source>
</evidence>
<keyword evidence="3" id="KW-1185">Reference proteome</keyword>
<dbReference type="RefSeq" id="WP_145351567.1">
    <property type="nucleotide sequence ID" value="NZ_CP036262.1"/>
</dbReference>
<feature type="region of interest" description="Disordered" evidence="1">
    <location>
        <begin position="94"/>
        <end position="127"/>
    </location>
</feature>
<proteinExistence type="predicted"/>
<reference evidence="2 3" key="1">
    <citation type="submission" date="2019-02" db="EMBL/GenBank/DDBJ databases">
        <title>Deep-cultivation of Planctomycetes and their phenomic and genomic characterization uncovers novel biology.</title>
        <authorList>
            <person name="Wiegand S."/>
            <person name="Jogler M."/>
            <person name="Boedeker C."/>
            <person name="Pinto D."/>
            <person name="Vollmers J."/>
            <person name="Rivas-Marin E."/>
            <person name="Kohn T."/>
            <person name="Peeters S.H."/>
            <person name="Heuer A."/>
            <person name="Rast P."/>
            <person name="Oberbeckmann S."/>
            <person name="Bunk B."/>
            <person name="Jeske O."/>
            <person name="Meyerdierks A."/>
            <person name="Storesund J.E."/>
            <person name="Kallscheuer N."/>
            <person name="Luecker S."/>
            <person name="Lage O.M."/>
            <person name="Pohl T."/>
            <person name="Merkel B.J."/>
            <person name="Hornburger P."/>
            <person name="Mueller R.-W."/>
            <person name="Bruemmer F."/>
            <person name="Labrenz M."/>
            <person name="Spormann A.M."/>
            <person name="Op den Camp H."/>
            <person name="Overmann J."/>
            <person name="Amann R."/>
            <person name="Jetten M.S.M."/>
            <person name="Mascher T."/>
            <person name="Medema M.H."/>
            <person name="Devos D.P."/>
            <person name="Kaster A.-K."/>
            <person name="Ovreas L."/>
            <person name="Rohde M."/>
            <person name="Galperin M.Y."/>
            <person name="Jogler C."/>
        </authorList>
    </citation>
    <scope>NUCLEOTIDE SEQUENCE [LARGE SCALE GENOMIC DNA]</scope>
    <source>
        <strain evidence="2 3">FF011L</strain>
    </source>
</reference>
<feature type="compositionally biased region" description="Basic and acidic residues" evidence="1">
    <location>
        <begin position="242"/>
        <end position="256"/>
    </location>
</feature>
<feature type="region of interest" description="Disordered" evidence="1">
    <location>
        <begin position="661"/>
        <end position="700"/>
    </location>
</feature>
<organism evidence="2 3">
    <name type="scientific">Roseimaritima multifibrata</name>
    <dbReference type="NCBI Taxonomy" id="1930274"/>
    <lineage>
        <taxon>Bacteria</taxon>
        <taxon>Pseudomonadati</taxon>
        <taxon>Planctomycetota</taxon>
        <taxon>Planctomycetia</taxon>
        <taxon>Pirellulales</taxon>
        <taxon>Pirellulaceae</taxon>
        <taxon>Roseimaritima</taxon>
    </lineage>
</organism>
<feature type="region of interest" description="Disordered" evidence="1">
    <location>
        <begin position="238"/>
        <end position="257"/>
    </location>
</feature>
<feature type="compositionally biased region" description="Low complexity" evidence="1">
    <location>
        <begin position="98"/>
        <end position="109"/>
    </location>
</feature>
<dbReference type="AlphaFoldDB" id="A0A517MES2"/>
<dbReference type="OrthoDB" id="10017085at2"/>
<evidence type="ECO:0000256" key="1">
    <source>
        <dbReference type="SAM" id="MobiDB-lite"/>
    </source>
</evidence>
<name>A0A517MES2_9BACT</name>